<dbReference type="Proteomes" id="UP000800035">
    <property type="component" value="Unassembled WGS sequence"/>
</dbReference>
<feature type="region of interest" description="Disordered" evidence="1">
    <location>
        <begin position="78"/>
        <end position="129"/>
    </location>
</feature>
<organism evidence="2 3">
    <name type="scientific">Byssothecium circinans</name>
    <dbReference type="NCBI Taxonomy" id="147558"/>
    <lineage>
        <taxon>Eukaryota</taxon>
        <taxon>Fungi</taxon>
        <taxon>Dikarya</taxon>
        <taxon>Ascomycota</taxon>
        <taxon>Pezizomycotina</taxon>
        <taxon>Dothideomycetes</taxon>
        <taxon>Pleosporomycetidae</taxon>
        <taxon>Pleosporales</taxon>
        <taxon>Massarineae</taxon>
        <taxon>Massarinaceae</taxon>
        <taxon>Byssothecium</taxon>
    </lineage>
</organism>
<dbReference type="EMBL" id="ML977020">
    <property type="protein sequence ID" value="KAF1951120.1"/>
    <property type="molecule type" value="Genomic_DNA"/>
</dbReference>
<gene>
    <name evidence="2" type="ORF">CC80DRAFT_496400</name>
</gene>
<reference evidence="2" key="1">
    <citation type="journal article" date="2020" name="Stud. Mycol.">
        <title>101 Dothideomycetes genomes: a test case for predicting lifestyles and emergence of pathogens.</title>
        <authorList>
            <person name="Haridas S."/>
            <person name="Albert R."/>
            <person name="Binder M."/>
            <person name="Bloem J."/>
            <person name="Labutti K."/>
            <person name="Salamov A."/>
            <person name="Andreopoulos B."/>
            <person name="Baker S."/>
            <person name="Barry K."/>
            <person name="Bills G."/>
            <person name="Bluhm B."/>
            <person name="Cannon C."/>
            <person name="Castanera R."/>
            <person name="Culley D."/>
            <person name="Daum C."/>
            <person name="Ezra D."/>
            <person name="Gonzalez J."/>
            <person name="Henrissat B."/>
            <person name="Kuo A."/>
            <person name="Liang C."/>
            <person name="Lipzen A."/>
            <person name="Lutzoni F."/>
            <person name="Magnuson J."/>
            <person name="Mondo S."/>
            <person name="Nolan M."/>
            <person name="Ohm R."/>
            <person name="Pangilinan J."/>
            <person name="Park H.-J."/>
            <person name="Ramirez L."/>
            <person name="Alfaro M."/>
            <person name="Sun H."/>
            <person name="Tritt A."/>
            <person name="Yoshinaga Y."/>
            <person name="Zwiers L.-H."/>
            <person name="Turgeon B."/>
            <person name="Goodwin S."/>
            <person name="Spatafora J."/>
            <person name="Crous P."/>
            <person name="Grigoriev I."/>
        </authorList>
    </citation>
    <scope>NUCLEOTIDE SEQUENCE</scope>
    <source>
        <strain evidence="2">CBS 675.92</strain>
    </source>
</reference>
<evidence type="ECO:0000313" key="3">
    <source>
        <dbReference type="Proteomes" id="UP000800035"/>
    </source>
</evidence>
<feature type="region of interest" description="Disordered" evidence="1">
    <location>
        <begin position="33"/>
        <end position="54"/>
    </location>
</feature>
<keyword evidence="3" id="KW-1185">Reference proteome</keyword>
<feature type="compositionally biased region" description="Basic and acidic residues" evidence="1">
    <location>
        <begin position="89"/>
        <end position="108"/>
    </location>
</feature>
<dbReference type="OrthoDB" id="2532734at2759"/>
<accession>A0A6A5TG13</accession>
<evidence type="ECO:0000256" key="1">
    <source>
        <dbReference type="SAM" id="MobiDB-lite"/>
    </source>
</evidence>
<dbReference type="AlphaFoldDB" id="A0A6A5TG13"/>
<name>A0A6A5TG13_9PLEO</name>
<sequence>MTSSPSPKTLSKPLDPTIHSKITEYIASKPNFNHLIGKHPKDPQFNPWKTAPPPAHLPADLLKAFDELKIADMPVHPAEEHATGNITDKVAKESSDSTASEHKLHDEDTGATSGGSLHANAHKANPVHL</sequence>
<proteinExistence type="predicted"/>
<protein>
    <submittedName>
        <fullName evidence="2">Uncharacterized protein</fullName>
    </submittedName>
</protein>
<evidence type="ECO:0000313" key="2">
    <source>
        <dbReference type="EMBL" id="KAF1951120.1"/>
    </source>
</evidence>